<dbReference type="EMBL" id="VWPC01000016">
    <property type="protein sequence ID" value="KAA5840843.1"/>
    <property type="molecule type" value="Genomic_DNA"/>
</dbReference>
<dbReference type="GO" id="GO:0006629">
    <property type="term" value="P:lipid metabolic process"/>
    <property type="evidence" value="ECO:0007669"/>
    <property type="project" value="InterPro"/>
</dbReference>
<feature type="domain" description="Fungal lipase-type" evidence="1">
    <location>
        <begin position="358"/>
        <end position="483"/>
    </location>
</feature>
<evidence type="ECO:0000259" key="1">
    <source>
        <dbReference type="Pfam" id="PF01764"/>
    </source>
</evidence>
<dbReference type="Proteomes" id="UP000323924">
    <property type="component" value="Unassembled WGS sequence"/>
</dbReference>
<proteinExistence type="predicted"/>
<dbReference type="Pfam" id="PF01764">
    <property type="entry name" value="Lipase_3"/>
    <property type="match status" value="1"/>
</dbReference>
<dbReference type="InterPro" id="IPR051218">
    <property type="entry name" value="Sec_MonoDiacylglyc_Lipase"/>
</dbReference>
<dbReference type="PANTHER" id="PTHR45856">
    <property type="entry name" value="ALPHA/BETA-HYDROLASES SUPERFAMILY PROTEIN"/>
    <property type="match status" value="1"/>
</dbReference>
<dbReference type="SUPFAM" id="SSF53474">
    <property type="entry name" value="alpha/beta-Hydrolases"/>
    <property type="match status" value="1"/>
</dbReference>
<evidence type="ECO:0000313" key="2">
    <source>
        <dbReference type="EMBL" id="KAA5840843.1"/>
    </source>
</evidence>
<accession>A0AB34C3H2</accession>
<name>A0AB34C3H2_9PSED</name>
<dbReference type="CDD" id="cd00519">
    <property type="entry name" value="Lipase_3"/>
    <property type="match status" value="1"/>
</dbReference>
<dbReference type="PANTHER" id="PTHR45856:SF24">
    <property type="entry name" value="FUNGAL LIPASE-LIKE DOMAIN-CONTAINING PROTEIN"/>
    <property type="match status" value="1"/>
</dbReference>
<dbReference type="InterPro" id="IPR029058">
    <property type="entry name" value="AB_hydrolase_fold"/>
</dbReference>
<comment type="caution">
    <text evidence="2">The sequence shown here is derived from an EMBL/GenBank/DDBJ whole genome shotgun (WGS) entry which is preliminary data.</text>
</comment>
<protein>
    <submittedName>
        <fullName evidence="2">Lipase family protein</fullName>
    </submittedName>
</protein>
<reference evidence="2 3" key="1">
    <citation type="submission" date="2019-09" db="EMBL/GenBank/DDBJ databases">
        <authorList>
            <person name="Vacheron J."/>
            <person name="Dubost A."/>
            <person name="Prigent-Combaret C."/>
            <person name="Muller D."/>
        </authorList>
    </citation>
    <scope>NUCLEOTIDE SEQUENCE [LARGE SCALE GENOMIC DNA]</scope>
    <source>
        <strain evidence="2 3">JV497</strain>
    </source>
</reference>
<evidence type="ECO:0000313" key="3">
    <source>
        <dbReference type="Proteomes" id="UP000323924"/>
    </source>
</evidence>
<gene>
    <name evidence="2" type="ORF">F2A38_17540</name>
</gene>
<dbReference type="Gene3D" id="3.40.50.1820">
    <property type="entry name" value="alpha/beta hydrolase"/>
    <property type="match status" value="1"/>
</dbReference>
<dbReference type="InterPro" id="IPR002921">
    <property type="entry name" value="Fungal_lipase-type"/>
</dbReference>
<dbReference type="RefSeq" id="WP_150051981.1">
    <property type="nucleotide sequence ID" value="NZ_VWPC01000016.1"/>
</dbReference>
<organism evidence="2 3">
    <name type="scientific">Pseudomonas chlororaphis</name>
    <dbReference type="NCBI Taxonomy" id="587753"/>
    <lineage>
        <taxon>Bacteria</taxon>
        <taxon>Pseudomonadati</taxon>
        <taxon>Pseudomonadota</taxon>
        <taxon>Gammaproteobacteria</taxon>
        <taxon>Pseudomonadales</taxon>
        <taxon>Pseudomonadaceae</taxon>
        <taxon>Pseudomonas</taxon>
    </lineage>
</organism>
<dbReference type="AlphaFoldDB" id="A0AB34C3H2"/>
<sequence length="748" mass="82487">MSLEPMEEWEQPFFDTRMHACPMRTHSTSFQLVDEEGDGTPYAGLAYEVTDYEGAIYLGALDETGTGKVNRHYCGPVVLRLDQTYQGNEKSYTFLKERPHYPLPITELQVRAEKTRFRNPSGARTESNPAQAQAGFFCQVEVSELVAHRAHLPALAPRNFPPQHHVHSLMRRPSEAAAMAELGFGPTPPKVQGIALLPNKHHVLEVRPLRSLSPVLSTGEEFCSLNLYQLALMATLSYSPFGQDPNSQPVESSRVSFPTQPSVGNWFGDALAKSDELWQVDASQTAGKTYYPLYADVAYSKRLEIVPFDPELYPEVNSPELGAGQEHPAKLHYLDDAENDDGTDSQAFITHNDELVLLAVRGTAGGADVLRDLDAAQVPFEEGLGKVHSGFYDSAKAVRTFVATYLDKFYSGQKLVITGHSLGGAVALLVAEMLRLREGFTYDILLYTYGSPRVGDKTFVENTKALVHHRIVNQNDPVPSVPATWMNTSWRMSGMGAVLTFFNPAIGGVVLFLSPVNITGEPYTHHGTLRHFMPVSFADGHKSAILWTPGCKTITERGGAAVCAKALDAKNGLPKRGGLLQQMVDNAHHKMVVSYIPHCWASLRRAQEALQEGRTLVTSTEYDRVHEALQDFETQLREKEVAARGSVREHQIVGPLRAEIGRLQETAARLKDLSEERVTKAKVYGRVADQPEVLAMSLDRWLAHPFNRTQEQLAMAPPDADSNDRAIAALVGGHVPGTTFNLDIDAIG</sequence>